<proteinExistence type="predicted"/>
<gene>
    <name evidence="2" type="ORF">HYPSUDRAFT_783733</name>
</gene>
<evidence type="ECO:0000256" key="1">
    <source>
        <dbReference type="SAM" id="MobiDB-lite"/>
    </source>
</evidence>
<name>A0A0D2MB92_HYPSF</name>
<keyword evidence="3" id="KW-1185">Reference proteome</keyword>
<dbReference type="AlphaFoldDB" id="A0A0D2MB92"/>
<organism evidence="2 3">
    <name type="scientific">Hypholoma sublateritium (strain FD-334 SS-4)</name>
    <dbReference type="NCBI Taxonomy" id="945553"/>
    <lineage>
        <taxon>Eukaryota</taxon>
        <taxon>Fungi</taxon>
        <taxon>Dikarya</taxon>
        <taxon>Basidiomycota</taxon>
        <taxon>Agaricomycotina</taxon>
        <taxon>Agaricomycetes</taxon>
        <taxon>Agaricomycetidae</taxon>
        <taxon>Agaricales</taxon>
        <taxon>Agaricineae</taxon>
        <taxon>Strophariaceae</taxon>
        <taxon>Hypholoma</taxon>
    </lineage>
</organism>
<evidence type="ECO:0000313" key="3">
    <source>
        <dbReference type="Proteomes" id="UP000054270"/>
    </source>
</evidence>
<dbReference type="Proteomes" id="UP000054270">
    <property type="component" value="Unassembled WGS sequence"/>
</dbReference>
<reference evidence="3" key="1">
    <citation type="submission" date="2014-04" db="EMBL/GenBank/DDBJ databases">
        <title>Evolutionary Origins and Diversification of the Mycorrhizal Mutualists.</title>
        <authorList>
            <consortium name="DOE Joint Genome Institute"/>
            <consortium name="Mycorrhizal Genomics Consortium"/>
            <person name="Kohler A."/>
            <person name="Kuo A."/>
            <person name="Nagy L.G."/>
            <person name="Floudas D."/>
            <person name="Copeland A."/>
            <person name="Barry K.W."/>
            <person name="Cichocki N."/>
            <person name="Veneault-Fourrey C."/>
            <person name="LaButti K."/>
            <person name="Lindquist E.A."/>
            <person name="Lipzen A."/>
            <person name="Lundell T."/>
            <person name="Morin E."/>
            <person name="Murat C."/>
            <person name="Riley R."/>
            <person name="Ohm R."/>
            <person name="Sun H."/>
            <person name="Tunlid A."/>
            <person name="Henrissat B."/>
            <person name="Grigoriev I.V."/>
            <person name="Hibbett D.S."/>
            <person name="Martin F."/>
        </authorList>
    </citation>
    <scope>NUCLEOTIDE SEQUENCE [LARGE SCALE GENOMIC DNA]</scope>
    <source>
        <strain evidence="3">FD-334 SS-4</strain>
    </source>
</reference>
<dbReference type="EMBL" id="KN817565">
    <property type="protein sequence ID" value="KJA20658.1"/>
    <property type="molecule type" value="Genomic_DNA"/>
</dbReference>
<feature type="region of interest" description="Disordered" evidence="1">
    <location>
        <begin position="13"/>
        <end position="102"/>
    </location>
</feature>
<evidence type="ECO:0000313" key="2">
    <source>
        <dbReference type="EMBL" id="KJA20658.1"/>
    </source>
</evidence>
<protein>
    <submittedName>
        <fullName evidence="2">Uncharacterized protein</fullName>
    </submittedName>
</protein>
<accession>A0A0D2MB92</accession>
<feature type="compositionally biased region" description="Basic residues" evidence="1">
    <location>
        <begin position="45"/>
        <end position="57"/>
    </location>
</feature>
<feature type="region of interest" description="Disordered" evidence="1">
    <location>
        <begin position="149"/>
        <end position="178"/>
    </location>
</feature>
<sequence>MCEARVQTAREVLVRVSSDTHRRRSRHGKGGSEASVQSVAARQGAHTHIKRQNKHTAQRGVRADSPDIRSAAHCVARRKSSTANSTPAAHSAHATRLQNARHRRTDAPHLLRRAAPLPSARQPPSQMRRPAVMEHLSSNAPLCDYPCTSRPATKKRNDWRARNQRGAPQDARRQNIPSHVQCARDDQTASIQRHSSGRHLDHVQSLRRRIPACA</sequence>